<reference evidence="2 3" key="1">
    <citation type="journal article" date="2020" name="Nature">
        <title>Bacterial chemolithoautotrophy via manganese oxidation.</title>
        <authorList>
            <person name="Yu H."/>
            <person name="Leadbetter J.R."/>
        </authorList>
    </citation>
    <scope>NUCLEOTIDE SEQUENCE [LARGE SCALE GENOMIC DNA]</scope>
    <source>
        <strain evidence="2 3">Mn-1</strain>
    </source>
</reference>
<comment type="caution">
    <text evidence="2">The sequence shown here is derived from an EMBL/GenBank/DDBJ whole genome shotgun (WGS) entry which is preliminary data.</text>
</comment>
<feature type="chain" id="PRO_5030854272" description="Transporter" evidence="1">
    <location>
        <begin position="23"/>
        <end position="277"/>
    </location>
</feature>
<evidence type="ECO:0008006" key="4">
    <source>
        <dbReference type="Google" id="ProtNLM"/>
    </source>
</evidence>
<name>A0A7X6DNP4_9BACT</name>
<accession>A0A7X6DNP4</accession>
<organism evidence="2 3">
    <name type="scientific">Candidatus Manganitrophus noduliformans</name>
    <dbReference type="NCBI Taxonomy" id="2606439"/>
    <lineage>
        <taxon>Bacteria</taxon>
        <taxon>Pseudomonadati</taxon>
        <taxon>Nitrospirota</taxon>
        <taxon>Nitrospiria</taxon>
        <taxon>Candidatus Troglogloeales</taxon>
        <taxon>Candidatus Manganitrophaceae</taxon>
        <taxon>Candidatus Manganitrophus</taxon>
    </lineage>
</organism>
<protein>
    <recommendedName>
        <fullName evidence="4">Transporter</fullName>
    </recommendedName>
</protein>
<dbReference type="EMBL" id="VTOW01000001">
    <property type="protein sequence ID" value="NKE70606.1"/>
    <property type="molecule type" value="Genomic_DNA"/>
</dbReference>
<evidence type="ECO:0000256" key="1">
    <source>
        <dbReference type="SAM" id="SignalP"/>
    </source>
</evidence>
<keyword evidence="3" id="KW-1185">Reference proteome</keyword>
<feature type="signal peptide" evidence="1">
    <location>
        <begin position="1"/>
        <end position="22"/>
    </location>
</feature>
<evidence type="ECO:0000313" key="2">
    <source>
        <dbReference type="EMBL" id="NKE70606.1"/>
    </source>
</evidence>
<keyword evidence="1" id="KW-0732">Signal</keyword>
<sequence>MRRFFLFLSLLAFYLSSTTAWADHHTEFVKTSPTVFGPSGLLFTQSADTLAPGQIEIGFSLANEQSDRPDLTLNELMPTVTVGLLDRLELSARADYLFVNVVGMEERTLQDVDVSLKWRFIDENKKDNLPAAGLSFTYFKPTGKDELRQFGSWGLKALLVSSAEAELGKPHSILVGFYFDAGIMISDFGKSYEERHTLIDFGALFPLTESKQLQLLLEVNTTQNNDTLLEGDYTGLTAALRYVTSHLNVTGGIQKRIRSESGVEDTNRLVFQGSLQF</sequence>
<dbReference type="Proteomes" id="UP000534783">
    <property type="component" value="Unassembled WGS sequence"/>
</dbReference>
<evidence type="ECO:0000313" key="3">
    <source>
        <dbReference type="Proteomes" id="UP000534783"/>
    </source>
</evidence>
<proteinExistence type="predicted"/>
<gene>
    <name evidence="2" type="ORF">MNODULE_07645</name>
</gene>
<dbReference type="AlphaFoldDB" id="A0A7X6DNP4"/>
<dbReference type="RefSeq" id="WP_168058846.1">
    <property type="nucleotide sequence ID" value="NZ_VTOW01000001.1"/>
</dbReference>